<keyword evidence="3" id="KW-1185">Reference proteome</keyword>
<dbReference type="AlphaFoldDB" id="A0A2Z2H8B8"/>
<feature type="region of interest" description="Disordered" evidence="1">
    <location>
        <begin position="1"/>
        <end position="26"/>
    </location>
</feature>
<reference evidence="2 3" key="1">
    <citation type="journal article" date="2017" name="Int. J. Syst. Evol. Microbiol.">
        <title>Kushneria konosiri sp. nov., isolated from the Korean salt-fermented seafood Daemi-jeot.</title>
        <authorList>
            <person name="Yun J.H."/>
            <person name="Park S.K."/>
            <person name="Lee J.Y."/>
            <person name="Jung M.J."/>
            <person name="Bae J.W."/>
        </authorList>
    </citation>
    <scope>NUCLEOTIDE SEQUENCE [LARGE SCALE GENOMIC DNA]</scope>
    <source>
        <strain evidence="2 3">X49</strain>
    </source>
</reference>
<protein>
    <submittedName>
        <fullName evidence="2">Uncharacterized protein</fullName>
    </submittedName>
</protein>
<dbReference type="RefSeq" id="WP_086622532.1">
    <property type="nucleotide sequence ID" value="NZ_CP021323.1"/>
</dbReference>
<sequence length="78" mass="8574">MSDPRPGRRFDVQGDATTTKTSEASAFEQHFVPVDPAPGARYQLDSVHHPLEDEAPPSRSIAPLTMRWRNPKSVAGGF</sequence>
<feature type="region of interest" description="Disordered" evidence="1">
    <location>
        <begin position="49"/>
        <end position="78"/>
    </location>
</feature>
<organism evidence="2 3">
    <name type="scientific">Kushneria konosiri</name>
    <dbReference type="NCBI Taxonomy" id="698828"/>
    <lineage>
        <taxon>Bacteria</taxon>
        <taxon>Pseudomonadati</taxon>
        <taxon>Pseudomonadota</taxon>
        <taxon>Gammaproteobacteria</taxon>
        <taxon>Oceanospirillales</taxon>
        <taxon>Halomonadaceae</taxon>
        <taxon>Kushneria</taxon>
    </lineage>
</organism>
<accession>A0A2Z2H8B8</accession>
<evidence type="ECO:0000256" key="1">
    <source>
        <dbReference type="SAM" id="MobiDB-lite"/>
    </source>
</evidence>
<evidence type="ECO:0000313" key="3">
    <source>
        <dbReference type="Proteomes" id="UP000250025"/>
    </source>
</evidence>
<feature type="compositionally biased region" description="Basic and acidic residues" evidence="1">
    <location>
        <begin position="1"/>
        <end position="12"/>
    </location>
</feature>
<dbReference type="EMBL" id="CP021323">
    <property type="protein sequence ID" value="ARS53655.1"/>
    <property type="molecule type" value="Genomic_DNA"/>
</dbReference>
<dbReference type="KEGG" id="kus:B9G99_12960"/>
<proteinExistence type="predicted"/>
<feature type="compositionally biased region" description="Polar residues" evidence="1">
    <location>
        <begin position="15"/>
        <end position="24"/>
    </location>
</feature>
<evidence type="ECO:0000313" key="2">
    <source>
        <dbReference type="EMBL" id="ARS53655.1"/>
    </source>
</evidence>
<dbReference type="Proteomes" id="UP000250025">
    <property type="component" value="Chromosome"/>
</dbReference>
<name>A0A2Z2H8B8_9GAMM</name>
<gene>
    <name evidence="2" type="ORF">B9G99_12960</name>
</gene>